<dbReference type="AlphaFoldDB" id="A0A1H5XXD4"/>
<dbReference type="RefSeq" id="WP_103954806.1">
    <property type="nucleotide sequence ID" value="NZ_FNVT01000002.1"/>
</dbReference>
<protein>
    <recommendedName>
        <fullName evidence="2 9">Tryptophan--tRNA ligase</fullName>
        <ecNumber evidence="2 9">6.1.1.2</ecNumber>
    </recommendedName>
</protein>
<keyword evidence="12" id="KW-1185">Reference proteome</keyword>
<dbReference type="InterPro" id="IPR002306">
    <property type="entry name" value="Trp-tRNA-ligase"/>
</dbReference>
<evidence type="ECO:0000256" key="3">
    <source>
        <dbReference type="ARBA" id="ARBA00022598"/>
    </source>
</evidence>
<proteinExistence type="inferred from homology"/>
<dbReference type="InterPro" id="IPR050203">
    <property type="entry name" value="Trp-tRNA_synthetase"/>
</dbReference>
<dbReference type="GO" id="GO:0006436">
    <property type="term" value="P:tryptophanyl-tRNA aminoacylation"/>
    <property type="evidence" value="ECO:0007669"/>
    <property type="project" value="UniProtKB-UniRule"/>
</dbReference>
<evidence type="ECO:0000256" key="5">
    <source>
        <dbReference type="ARBA" id="ARBA00022840"/>
    </source>
</evidence>
<evidence type="ECO:0000256" key="4">
    <source>
        <dbReference type="ARBA" id="ARBA00022741"/>
    </source>
</evidence>
<evidence type="ECO:0000256" key="9">
    <source>
        <dbReference type="NCBIfam" id="TIGR00233"/>
    </source>
</evidence>
<dbReference type="OrthoDB" id="9801042at2"/>
<dbReference type="GO" id="GO:0005737">
    <property type="term" value="C:cytoplasm"/>
    <property type="evidence" value="ECO:0007669"/>
    <property type="project" value="UniProtKB-UniRule"/>
</dbReference>
<reference evidence="11 12" key="1">
    <citation type="submission" date="2016-10" db="EMBL/GenBank/DDBJ databases">
        <authorList>
            <person name="de Groot N.N."/>
        </authorList>
    </citation>
    <scope>NUCLEOTIDE SEQUENCE [LARGE SCALE GENOMIC DNA]</scope>
    <source>
        <strain evidence="11 12">CGMCC 4.7037</strain>
    </source>
</reference>
<keyword evidence="7 10" id="KW-0030">Aminoacyl-tRNA synthetase</keyword>
<dbReference type="InterPro" id="IPR001412">
    <property type="entry name" value="aa-tRNA-synth_I_CS"/>
</dbReference>
<dbReference type="PROSITE" id="PS00178">
    <property type="entry name" value="AA_TRNA_LIGASE_I"/>
    <property type="match status" value="1"/>
</dbReference>
<evidence type="ECO:0000256" key="2">
    <source>
        <dbReference type="ARBA" id="ARBA00013161"/>
    </source>
</evidence>
<evidence type="ECO:0000256" key="8">
    <source>
        <dbReference type="ARBA" id="ARBA00049929"/>
    </source>
</evidence>
<dbReference type="PRINTS" id="PR01039">
    <property type="entry name" value="TRNASYNTHTRP"/>
</dbReference>
<dbReference type="Pfam" id="PF00579">
    <property type="entry name" value="tRNA-synt_1b"/>
    <property type="match status" value="1"/>
</dbReference>
<evidence type="ECO:0000256" key="1">
    <source>
        <dbReference type="ARBA" id="ARBA00005594"/>
    </source>
</evidence>
<dbReference type="PANTHER" id="PTHR43766:SF1">
    <property type="entry name" value="TRYPTOPHAN--TRNA LIGASE, MITOCHONDRIAL"/>
    <property type="match status" value="1"/>
</dbReference>
<keyword evidence="3 10" id="KW-0436">Ligase</keyword>
<evidence type="ECO:0000256" key="7">
    <source>
        <dbReference type="ARBA" id="ARBA00023146"/>
    </source>
</evidence>
<evidence type="ECO:0000313" key="11">
    <source>
        <dbReference type="EMBL" id="SEG15946.1"/>
    </source>
</evidence>
<keyword evidence="6 10" id="KW-0648">Protein biosynthesis</keyword>
<evidence type="ECO:0000256" key="10">
    <source>
        <dbReference type="RuleBase" id="RU363036"/>
    </source>
</evidence>
<comment type="catalytic activity">
    <reaction evidence="8">
        <text>tRNA(Trp) + L-tryptophan + ATP = L-tryptophyl-tRNA(Trp) + AMP + diphosphate + H(+)</text>
        <dbReference type="Rhea" id="RHEA:24080"/>
        <dbReference type="Rhea" id="RHEA-COMP:9671"/>
        <dbReference type="Rhea" id="RHEA-COMP:9705"/>
        <dbReference type="ChEBI" id="CHEBI:15378"/>
        <dbReference type="ChEBI" id="CHEBI:30616"/>
        <dbReference type="ChEBI" id="CHEBI:33019"/>
        <dbReference type="ChEBI" id="CHEBI:57912"/>
        <dbReference type="ChEBI" id="CHEBI:78442"/>
        <dbReference type="ChEBI" id="CHEBI:78535"/>
        <dbReference type="ChEBI" id="CHEBI:456215"/>
        <dbReference type="EC" id="6.1.1.2"/>
    </reaction>
</comment>
<accession>A0A1H5XXD4</accession>
<dbReference type="NCBIfam" id="TIGR00233">
    <property type="entry name" value="trpS"/>
    <property type="match status" value="1"/>
</dbReference>
<dbReference type="Gene3D" id="3.40.50.620">
    <property type="entry name" value="HUPs"/>
    <property type="match status" value="1"/>
</dbReference>
<dbReference type="Gene3D" id="1.10.240.10">
    <property type="entry name" value="Tyrosyl-Transfer RNA Synthetase"/>
    <property type="match status" value="1"/>
</dbReference>
<dbReference type="GO" id="GO:0004830">
    <property type="term" value="F:tryptophan-tRNA ligase activity"/>
    <property type="evidence" value="ECO:0007669"/>
    <property type="project" value="UniProtKB-UniRule"/>
</dbReference>
<keyword evidence="5 10" id="KW-0067">ATP-binding</keyword>
<sequence>MNTLERLIEADPGRFRVLTGDRPTGFLHLGHYFGTLKNRVRLQGLGVEVFVLVADFQVLTDRDVAQDLPMYVEELVLDHLAIGIDPARSVIFAHSAVPALNQLLLPFLSLVSVPELSRNPTVKDEIAHSRQSSVSGLMFTYPVHQAADILFCKANLVPVGQDQLPHLEITRTVARRFNDRYGDGAAVFPVPDALLSSAPLLLGTDGGKMSKSRGNAIRLAADADETARLIRRAKTDADRHITYDPGERPEVSSLVLLAALCQDRDPHQVAAEIGAAGAGALKARVTDAVNDHLAPIRARRAEYARDRGYVRQVLREGNERANAVAETTLDEVRTAMGSRY</sequence>
<dbReference type="InterPro" id="IPR014729">
    <property type="entry name" value="Rossmann-like_a/b/a_fold"/>
</dbReference>
<evidence type="ECO:0000313" key="12">
    <source>
        <dbReference type="Proteomes" id="UP000236732"/>
    </source>
</evidence>
<dbReference type="PANTHER" id="PTHR43766">
    <property type="entry name" value="TRYPTOPHAN--TRNA LIGASE, MITOCHONDRIAL"/>
    <property type="match status" value="1"/>
</dbReference>
<dbReference type="EMBL" id="FNVT01000002">
    <property type="protein sequence ID" value="SEG15946.1"/>
    <property type="molecule type" value="Genomic_DNA"/>
</dbReference>
<dbReference type="FunFam" id="1.10.240.10:FF:000005">
    <property type="entry name" value="Tryptophan--tRNA ligase"/>
    <property type="match status" value="1"/>
</dbReference>
<comment type="similarity">
    <text evidence="1 10">Belongs to the class-I aminoacyl-tRNA synthetase family.</text>
</comment>
<dbReference type="InterPro" id="IPR002305">
    <property type="entry name" value="aa-tRNA-synth_Ic"/>
</dbReference>
<dbReference type="GO" id="GO:0005524">
    <property type="term" value="F:ATP binding"/>
    <property type="evidence" value="ECO:0007669"/>
    <property type="project" value="UniProtKB-KW"/>
</dbReference>
<organism evidence="11 12">
    <name type="scientific">Nonomuraea solani</name>
    <dbReference type="NCBI Taxonomy" id="1144553"/>
    <lineage>
        <taxon>Bacteria</taxon>
        <taxon>Bacillati</taxon>
        <taxon>Actinomycetota</taxon>
        <taxon>Actinomycetes</taxon>
        <taxon>Streptosporangiales</taxon>
        <taxon>Streptosporangiaceae</taxon>
        <taxon>Nonomuraea</taxon>
    </lineage>
</organism>
<keyword evidence="4 10" id="KW-0547">Nucleotide-binding</keyword>
<evidence type="ECO:0000256" key="6">
    <source>
        <dbReference type="ARBA" id="ARBA00022917"/>
    </source>
</evidence>
<dbReference type="Proteomes" id="UP000236732">
    <property type="component" value="Unassembled WGS sequence"/>
</dbReference>
<dbReference type="EC" id="6.1.1.2" evidence="2 9"/>
<gene>
    <name evidence="11" type="ORF">SAMN05444920_10246</name>
</gene>
<dbReference type="SUPFAM" id="SSF52374">
    <property type="entry name" value="Nucleotidylyl transferase"/>
    <property type="match status" value="1"/>
</dbReference>
<name>A0A1H5XXD4_9ACTN</name>